<name>A0A8H6CXP9_9HYPO</name>
<keyword evidence="2" id="KW-1133">Transmembrane helix</keyword>
<reference evidence="3 4" key="1">
    <citation type="submission" date="2020-05" db="EMBL/GenBank/DDBJ databases">
        <title>Identification and distribution of gene clusters putatively required for synthesis of sphingolipid metabolism inhibitors in phylogenetically diverse species of the filamentous fungus Fusarium.</title>
        <authorList>
            <person name="Kim H.-S."/>
            <person name="Busman M."/>
            <person name="Brown D.W."/>
            <person name="Divon H."/>
            <person name="Uhlig S."/>
            <person name="Proctor R.H."/>
        </authorList>
    </citation>
    <scope>NUCLEOTIDE SEQUENCE [LARGE SCALE GENOMIC DNA]</scope>
    <source>
        <strain evidence="3 4">NRRL 26131</strain>
    </source>
</reference>
<evidence type="ECO:0000313" key="3">
    <source>
        <dbReference type="EMBL" id="KAF5696059.1"/>
    </source>
</evidence>
<feature type="compositionally biased region" description="Low complexity" evidence="1">
    <location>
        <begin position="118"/>
        <end position="133"/>
    </location>
</feature>
<keyword evidence="2" id="KW-0472">Membrane</keyword>
<feature type="transmembrane region" description="Helical" evidence="2">
    <location>
        <begin position="166"/>
        <end position="185"/>
    </location>
</feature>
<evidence type="ECO:0000256" key="1">
    <source>
        <dbReference type="SAM" id="MobiDB-lite"/>
    </source>
</evidence>
<dbReference type="EMBL" id="JAAQPF010000914">
    <property type="protein sequence ID" value="KAF5696059.1"/>
    <property type="molecule type" value="Genomic_DNA"/>
</dbReference>
<keyword evidence="2" id="KW-0812">Transmembrane</keyword>
<feature type="region of interest" description="Disordered" evidence="1">
    <location>
        <begin position="52"/>
        <end position="150"/>
    </location>
</feature>
<comment type="caution">
    <text evidence="3">The sequence shown here is derived from an EMBL/GenBank/DDBJ whole genome shotgun (WGS) entry which is preliminary data.</text>
</comment>
<evidence type="ECO:0000256" key="2">
    <source>
        <dbReference type="SAM" id="Phobius"/>
    </source>
</evidence>
<organism evidence="3 4">
    <name type="scientific">Fusarium globosum</name>
    <dbReference type="NCBI Taxonomy" id="78864"/>
    <lineage>
        <taxon>Eukaryota</taxon>
        <taxon>Fungi</taxon>
        <taxon>Dikarya</taxon>
        <taxon>Ascomycota</taxon>
        <taxon>Pezizomycotina</taxon>
        <taxon>Sordariomycetes</taxon>
        <taxon>Hypocreomycetidae</taxon>
        <taxon>Hypocreales</taxon>
        <taxon>Nectriaceae</taxon>
        <taxon>Fusarium</taxon>
        <taxon>Fusarium fujikuroi species complex</taxon>
    </lineage>
</organism>
<accession>A0A8H6CXP9</accession>
<dbReference type="Proteomes" id="UP000532311">
    <property type="component" value="Unassembled WGS sequence"/>
</dbReference>
<dbReference type="AlphaFoldDB" id="A0A8H6CXP9"/>
<protein>
    <submittedName>
        <fullName evidence="3">Uncharacterized protein</fullName>
    </submittedName>
</protein>
<evidence type="ECO:0000313" key="4">
    <source>
        <dbReference type="Proteomes" id="UP000532311"/>
    </source>
</evidence>
<gene>
    <name evidence="3" type="ORF">FGLOB1_13817</name>
</gene>
<keyword evidence="4" id="KW-1185">Reference proteome</keyword>
<sequence>MAPPLETDFRDMAMDALKNLVNNVPDWLQRLDDLSGEINLRQAELAAIAAAEGKSADTKSLRSKGSTETLKSKDDPPVAHTEASANEDILEDGRGDNTTQTPVKPETRKVHSPSSGSIRQQQEIIKAAQARARAQVRKKPKSPSMMSNEDAPAAYRTRSMLKPREYIAILLGILCVGSASILTSPSRNTEIIKAFSLAAALLLLLALMKNADGKGLASLHHRTCLRRTLGSRHKDLPIYQSGGRLRDNVGLLNASGQDTGD</sequence>
<proteinExistence type="predicted"/>
<feature type="transmembrane region" description="Helical" evidence="2">
    <location>
        <begin position="191"/>
        <end position="208"/>
    </location>
</feature>